<dbReference type="AlphaFoldDB" id="A0A2M3ZL93"/>
<dbReference type="EMBL" id="GGFM01008511">
    <property type="protein sequence ID" value="MBW29262.1"/>
    <property type="molecule type" value="Transcribed_RNA"/>
</dbReference>
<organism evidence="1">
    <name type="scientific">Anopheles braziliensis</name>
    <dbReference type="NCBI Taxonomy" id="58242"/>
    <lineage>
        <taxon>Eukaryota</taxon>
        <taxon>Metazoa</taxon>
        <taxon>Ecdysozoa</taxon>
        <taxon>Arthropoda</taxon>
        <taxon>Hexapoda</taxon>
        <taxon>Insecta</taxon>
        <taxon>Pterygota</taxon>
        <taxon>Neoptera</taxon>
        <taxon>Endopterygota</taxon>
        <taxon>Diptera</taxon>
        <taxon>Nematocera</taxon>
        <taxon>Culicoidea</taxon>
        <taxon>Culicidae</taxon>
        <taxon>Anophelinae</taxon>
        <taxon>Anopheles</taxon>
    </lineage>
</organism>
<reference evidence="1" key="1">
    <citation type="submission" date="2018-01" db="EMBL/GenBank/DDBJ databases">
        <title>An insight into the sialome of Amazonian anophelines.</title>
        <authorList>
            <person name="Ribeiro J.M."/>
            <person name="Scarpassa V."/>
            <person name="Calvo E."/>
        </authorList>
    </citation>
    <scope>NUCLEOTIDE SEQUENCE</scope>
    <source>
        <tissue evidence="1">Salivary glands</tissue>
    </source>
</reference>
<name>A0A2M3ZL93_9DIPT</name>
<accession>A0A2M3ZL93</accession>
<proteinExistence type="predicted"/>
<evidence type="ECO:0000313" key="1">
    <source>
        <dbReference type="EMBL" id="MBW29262.1"/>
    </source>
</evidence>
<protein>
    <submittedName>
        <fullName evidence="1">Uncharacterized protein</fullName>
    </submittedName>
</protein>
<sequence>MEPRSVPSLLNIVSLHAVSAAKSTTELEVTSAGTDVSLFVTRVCLLGASVSLAILTTLRSVRTRTGLGAGALRFGTGGALQRRRNDFRRQVQIGAQVFNALVGEIPVVVAPGELLLHEVLRFE</sequence>